<dbReference type="AlphaFoldDB" id="A0A6I4WLR4"/>
<keyword evidence="1 5" id="KW-0597">Phosphoprotein</keyword>
<evidence type="ECO:0000256" key="4">
    <source>
        <dbReference type="ARBA" id="ARBA00023163"/>
    </source>
</evidence>
<evidence type="ECO:0000256" key="3">
    <source>
        <dbReference type="ARBA" id="ARBA00023125"/>
    </source>
</evidence>
<dbReference type="CDD" id="cd17535">
    <property type="entry name" value="REC_NarL-like"/>
    <property type="match status" value="1"/>
</dbReference>
<gene>
    <name evidence="8" type="ORF">GQ466_28150</name>
</gene>
<dbReference type="InterPro" id="IPR016032">
    <property type="entry name" value="Sig_transdc_resp-reg_C-effctor"/>
</dbReference>
<dbReference type="GO" id="GO:0006355">
    <property type="term" value="P:regulation of DNA-templated transcription"/>
    <property type="evidence" value="ECO:0007669"/>
    <property type="project" value="InterPro"/>
</dbReference>
<dbReference type="PANTHER" id="PTHR43214">
    <property type="entry name" value="TWO-COMPONENT RESPONSE REGULATOR"/>
    <property type="match status" value="1"/>
</dbReference>
<dbReference type="Pfam" id="PF00072">
    <property type="entry name" value="Response_reg"/>
    <property type="match status" value="1"/>
</dbReference>
<proteinExistence type="predicted"/>
<reference evidence="8 9" key="1">
    <citation type="submission" date="2019-12" db="EMBL/GenBank/DDBJ databases">
        <title>Nocardia macrotermitis sp. nov. and Nocardia aurantia sp. nov., isolated from the gut of the fungus growing-termite Macrotermes natalensis.</title>
        <authorList>
            <person name="Christine B."/>
            <person name="Rene B."/>
        </authorList>
    </citation>
    <scope>NUCLEOTIDE SEQUENCE [LARGE SCALE GENOMIC DNA]</scope>
    <source>
        <strain evidence="8 9">DSM 102126</strain>
    </source>
</reference>
<dbReference type="SUPFAM" id="SSF52172">
    <property type="entry name" value="CheY-like"/>
    <property type="match status" value="1"/>
</dbReference>
<dbReference type="CDD" id="cd06170">
    <property type="entry name" value="LuxR_C_like"/>
    <property type="match status" value="1"/>
</dbReference>
<dbReference type="Proteomes" id="UP000431901">
    <property type="component" value="Unassembled WGS sequence"/>
</dbReference>
<dbReference type="RefSeq" id="WP_161106082.1">
    <property type="nucleotide sequence ID" value="NZ_JBHLYI010000015.1"/>
</dbReference>
<evidence type="ECO:0000259" key="6">
    <source>
        <dbReference type="PROSITE" id="PS50043"/>
    </source>
</evidence>
<dbReference type="PRINTS" id="PR00038">
    <property type="entry name" value="HTHLUXR"/>
</dbReference>
<keyword evidence="3" id="KW-0238">DNA-binding</keyword>
<comment type="caution">
    <text evidence="8">The sequence shown here is derived from an EMBL/GenBank/DDBJ whole genome shotgun (WGS) entry which is preliminary data.</text>
</comment>
<sequence length="206" mass="21776">MRRPTILIADDHPVVRCGIRSLLADDRYDVVGEAADLEQTVALAGRHRPALLLLDLSFAGVSSLGVLPRVRTVSPDTRVLILTMHNDAASARDALAAGAHGFLRKEAAAGELVTAADALAAGGRYLDPSLGAALVARETRLDGALSGRERAVLALIADGLTNQQIAGELHLSVRTIEAQRASIKVKLGVSRRAELISCARRLRLTA</sequence>
<dbReference type="PROSITE" id="PS00622">
    <property type="entry name" value="HTH_LUXR_1"/>
    <property type="match status" value="1"/>
</dbReference>
<dbReference type="Gene3D" id="3.40.50.2300">
    <property type="match status" value="1"/>
</dbReference>
<keyword evidence="9" id="KW-1185">Reference proteome</keyword>
<keyword evidence="2" id="KW-0805">Transcription regulation</keyword>
<dbReference type="PANTHER" id="PTHR43214:SF41">
    <property type="entry name" value="NITRATE_NITRITE RESPONSE REGULATOR PROTEIN NARP"/>
    <property type="match status" value="1"/>
</dbReference>
<dbReference type="InterPro" id="IPR058245">
    <property type="entry name" value="NreC/VraR/RcsB-like_REC"/>
</dbReference>
<evidence type="ECO:0000256" key="5">
    <source>
        <dbReference type="PROSITE-ProRule" id="PRU00169"/>
    </source>
</evidence>
<dbReference type="GO" id="GO:0000160">
    <property type="term" value="P:phosphorelay signal transduction system"/>
    <property type="evidence" value="ECO:0007669"/>
    <property type="project" value="InterPro"/>
</dbReference>
<dbReference type="InterPro" id="IPR039420">
    <property type="entry name" value="WalR-like"/>
</dbReference>
<dbReference type="PROSITE" id="PS50043">
    <property type="entry name" value="HTH_LUXR_2"/>
    <property type="match status" value="1"/>
</dbReference>
<dbReference type="InterPro" id="IPR011006">
    <property type="entry name" value="CheY-like_superfamily"/>
</dbReference>
<protein>
    <submittedName>
        <fullName evidence="8">Response regulator</fullName>
    </submittedName>
</protein>
<evidence type="ECO:0000256" key="2">
    <source>
        <dbReference type="ARBA" id="ARBA00023015"/>
    </source>
</evidence>
<dbReference type="SMART" id="SM00421">
    <property type="entry name" value="HTH_LUXR"/>
    <property type="match status" value="1"/>
</dbReference>
<dbReference type="OrthoDB" id="9808843at2"/>
<dbReference type="GO" id="GO:0003677">
    <property type="term" value="F:DNA binding"/>
    <property type="evidence" value="ECO:0007669"/>
    <property type="project" value="UniProtKB-KW"/>
</dbReference>
<dbReference type="InterPro" id="IPR000792">
    <property type="entry name" value="Tscrpt_reg_LuxR_C"/>
</dbReference>
<evidence type="ECO:0000259" key="7">
    <source>
        <dbReference type="PROSITE" id="PS50110"/>
    </source>
</evidence>
<dbReference type="PROSITE" id="PS50110">
    <property type="entry name" value="RESPONSE_REGULATORY"/>
    <property type="match status" value="1"/>
</dbReference>
<keyword evidence="4" id="KW-0804">Transcription</keyword>
<dbReference type="EMBL" id="WUTW01000009">
    <property type="protein sequence ID" value="MXQ67894.1"/>
    <property type="molecule type" value="Genomic_DNA"/>
</dbReference>
<name>A0A6I4WLR4_9ACTN</name>
<feature type="domain" description="HTH luxR-type" evidence="6">
    <location>
        <begin position="138"/>
        <end position="203"/>
    </location>
</feature>
<evidence type="ECO:0000313" key="9">
    <source>
        <dbReference type="Proteomes" id="UP000431901"/>
    </source>
</evidence>
<dbReference type="SUPFAM" id="SSF46894">
    <property type="entry name" value="C-terminal effector domain of the bipartite response regulators"/>
    <property type="match status" value="1"/>
</dbReference>
<dbReference type="InterPro" id="IPR001789">
    <property type="entry name" value="Sig_transdc_resp-reg_receiver"/>
</dbReference>
<organism evidence="8 9">
    <name type="scientific">Actinomadura rayongensis</name>
    <dbReference type="NCBI Taxonomy" id="1429076"/>
    <lineage>
        <taxon>Bacteria</taxon>
        <taxon>Bacillati</taxon>
        <taxon>Actinomycetota</taxon>
        <taxon>Actinomycetes</taxon>
        <taxon>Streptosporangiales</taxon>
        <taxon>Thermomonosporaceae</taxon>
        <taxon>Actinomadura</taxon>
    </lineage>
</organism>
<evidence type="ECO:0000256" key="1">
    <source>
        <dbReference type="ARBA" id="ARBA00022553"/>
    </source>
</evidence>
<dbReference type="SMART" id="SM00448">
    <property type="entry name" value="REC"/>
    <property type="match status" value="1"/>
</dbReference>
<feature type="modified residue" description="4-aspartylphosphate" evidence="5">
    <location>
        <position position="55"/>
    </location>
</feature>
<dbReference type="Pfam" id="PF00196">
    <property type="entry name" value="GerE"/>
    <property type="match status" value="1"/>
</dbReference>
<feature type="domain" description="Response regulatory" evidence="7">
    <location>
        <begin position="5"/>
        <end position="120"/>
    </location>
</feature>
<accession>A0A6I4WLR4</accession>
<evidence type="ECO:0000313" key="8">
    <source>
        <dbReference type="EMBL" id="MXQ67894.1"/>
    </source>
</evidence>